<evidence type="ECO:0000313" key="1">
    <source>
        <dbReference type="EMBL" id="MPN00416.1"/>
    </source>
</evidence>
<proteinExistence type="predicted"/>
<gene>
    <name evidence="1" type="primary">aadK_5</name>
    <name evidence="1" type="ORF">SDC9_147611</name>
</gene>
<name>A0A645EG53_9ZZZZ</name>
<accession>A0A645EG53</accession>
<comment type="caution">
    <text evidence="1">The sequence shown here is derived from an EMBL/GenBank/DDBJ whole genome shotgun (WGS) entry which is preliminary data.</text>
</comment>
<dbReference type="EMBL" id="VSSQ01046444">
    <property type="protein sequence ID" value="MPN00416.1"/>
    <property type="molecule type" value="Genomic_DNA"/>
</dbReference>
<reference evidence="1" key="1">
    <citation type="submission" date="2019-08" db="EMBL/GenBank/DDBJ databases">
        <authorList>
            <person name="Kucharzyk K."/>
            <person name="Murdoch R.W."/>
            <person name="Higgins S."/>
            <person name="Loffler F."/>
        </authorList>
    </citation>
    <scope>NUCLEOTIDE SEQUENCE</scope>
</reference>
<dbReference type="InterPro" id="IPR043519">
    <property type="entry name" value="NT_sf"/>
</dbReference>
<keyword evidence="1" id="KW-0548">Nucleotidyltransferase</keyword>
<dbReference type="Gene3D" id="1.20.120.330">
    <property type="entry name" value="Nucleotidyltransferases domain 2"/>
    <property type="match status" value="1"/>
</dbReference>
<keyword evidence="1" id="KW-0808">Transferase</keyword>
<organism evidence="1">
    <name type="scientific">bioreactor metagenome</name>
    <dbReference type="NCBI Taxonomy" id="1076179"/>
    <lineage>
        <taxon>unclassified sequences</taxon>
        <taxon>metagenomes</taxon>
        <taxon>ecological metagenomes</taxon>
    </lineage>
</organism>
<dbReference type="SUPFAM" id="SSF81631">
    <property type="entry name" value="PAP/OAS1 substrate-binding domain"/>
    <property type="match status" value="1"/>
</dbReference>
<sequence length="281" mass="33484">MRDEQQVIKQLLDFANDDERIRAVALNGSRVNPNAPKDIMQDYDVVFYITDIEDERYKRNRDWIKEFGELVILQQNDFEEGYIFLMQFKDGVRIDLSFADMKEIGKNEDSLIKVLLDKDDLFKDVPLPSDSIYLITKPTQEEFDKVLNECWWIQTYIAKGIWRDELPLVKYMFDVILIDCIRKLLEWYLGAKYDWKINAGKCGKWFKRLLTKDLYHEFIAIYPSTDYKDIWQSLFKAGKLIRRLGNELSEELAYNYPMSDDINVTEYIKKVKELPKDAIDF</sequence>
<dbReference type="EC" id="2.7.7.-" evidence="1"/>
<dbReference type="Gene3D" id="3.30.460.10">
    <property type="entry name" value="Beta Polymerase, domain 2"/>
    <property type="match status" value="1"/>
</dbReference>
<dbReference type="InterPro" id="IPR007530">
    <property type="entry name" value="Aminoglycoside_adenylylTfrase"/>
</dbReference>
<dbReference type="SUPFAM" id="SSF81301">
    <property type="entry name" value="Nucleotidyltransferase"/>
    <property type="match status" value="1"/>
</dbReference>
<dbReference type="AlphaFoldDB" id="A0A645EG53"/>
<protein>
    <submittedName>
        <fullName evidence="1">Aminoglycoside 6-adenylyltransferase</fullName>
        <ecNumber evidence="1">2.7.7.-</ecNumber>
    </submittedName>
</protein>
<dbReference type="Pfam" id="PF04439">
    <property type="entry name" value="Adenyl_transf"/>
    <property type="match status" value="1"/>
</dbReference>
<dbReference type="GO" id="GO:0016779">
    <property type="term" value="F:nucleotidyltransferase activity"/>
    <property type="evidence" value="ECO:0007669"/>
    <property type="project" value="UniProtKB-KW"/>
</dbReference>